<organism evidence="1 2">
    <name type="scientific">Bacillus thuringiensis</name>
    <dbReference type="NCBI Taxonomy" id="1428"/>
    <lineage>
        <taxon>Bacteria</taxon>
        <taxon>Bacillati</taxon>
        <taxon>Bacillota</taxon>
        <taxon>Bacilli</taxon>
        <taxon>Bacillales</taxon>
        <taxon>Bacillaceae</taxon>
        <taxon>Bacillus</taxon>
        <taxon>Bacillus cereus group</taxon>
    </lineage>
</organism>
<dbReference type="RefSeq" id="WP_098516658.1">
    <property type="nucleotide sequence ID" value="NZ_NUVX01000032.1"/>
</dbReference>
<protein>
    <submittedName>
        <fullName evidence="1">Uncharacterized protein</fullName>
    </submittedName>
</protein>
<gene>
    <name evidence="1" type="ORF">COJ15_17810</name>
</gene>
<dbReference type="EMBL" id="NUVX01000032">
    <property type="protein sequence ID" value="PFJ38542.1"/>
    <property type="molecule type" value="Genomic_DNA"/>
</dbReference>
<comment type="caution">
    <text evidence="1">The sequence shown here is derived from an EMBL/GenBank/DDBJ whole genome shotgun (WGS) entry which is preliminary data.</text>
</comment>
<evidence type="ECO:0000313" key="2">
    <source>
        <dbReference type="Proteomes" id="UP000224003"/>
    </source>
</evidence>
<dbReference type="Proteomes" id="UP000224003">
    <property type="component" value="Unassembled WGS sequence"/>
</dbReference>
<proteinExistence type="predicted"/>
<reference evidence="1 2" key="1">
    <citation type="submission" date="2017-09" db="EMBL/GenBank/DDBJ databases">
        <title>Large-scale bioinformatics analysis of Bacillus genomes uncovers conserved roles of natural products in bacterial physiology.</title>
        <authorList>
            <consortium name="Agbiome Team Llc"/>
            <person name="Bleich R.M."/>
            <person name="Grubbs K.J."/>
            <person name="Santa Maria K.C."/>
            <person name="Allen S.E."/>
            <person name="Farag S."/>
            <person name="Shank E.A."/>
            <person name="Bowers A."/>
        </authorList>
    </citation>
    <scope>NUCLEOTIDE SEQUENCE [LARGE SCALE GENOMIC DNA]</scope>
    <source>
        <strain evidence="1 2">AFS085496</strain>
    </source>
</reference>
<evidence type="ECO:0000313" key="1">
    <source>
        <dbReference type="EMBL" id="PFJ38542.1"/>
    </source>
</evidence>
<dbReference type="AlphaFoldDB" id="A0A9X6WLX5"/>
<sequence>MHNIFNHRACEIFGTCDIDIPGTDFPPIPGISSSTMSEVQRVLKIGHGTSIIDMFKEIGDGKDLLSTVISYLVATNKVNDFINKLTKVFTDLVMRLGIYLICLLEKMM</sequence>
<accession>A0A9X6WLX5</accession>
<name>A0A9X6WLX5_BACTU</name>